<comment type="subcellular location">
    <subcellularLocation>
        <location evidence="9 10">Cytoplasm</location>
    </subcellularLocation>
</comment>
<dbReference type="FunFam" id="3.40.50.1400:FF:000002">
    <property type="entry name" value="Ferrochelatase"/>
    <property type="match status" value="1"/>
</dbReference>
<dbReference type="PANTHER" id="PTHR11108">
    <property type="entry name" value="FERROCHELATASE"/>
    <property type="match status" value="1"/>
</dbReference>
<comment type="catalytic activity">
    <reaction evidence="8">
        <text>Fe-coproporphyrin III + 2 H(+) = coproporphyrin III + Fe(2+)</text>
        <dbReference type="Rhea" id="RHEA:49572"/>
        <dbReference type="ChEBI" id="CHEBI:15378"/>
        <dbReference type="ChEBI" id="CHEBI:29033"/>
        <dbReference type="ChEBI" id="CHEBI:68438"/>
        <dbReference type="ChEBI" id="CHEBI:131725"/>
        <dbReference type="EC" id="4.99.1.9"/>
    </reaction>
    <physiologicalReaction direction="right-to-left" evidence="8">
        <dbReference type="Rhea" id="RHEA:49574"/>
    </physiologicalReaction>
</comment>
<dbReference type="GO" id="GO:0004325">
    <property type="term" value="F:ferrochelatase activity"/>
    <property type="evidence" value="ECO:0007669"/>
    <property type="project" value="UniProtKB-UniRule"/>
</dbReference>
<keyword evidence="3 9" id="KW-0479">Metal-binding</keyword>
<organism evidence="11 12">
    <name type="scientific">Arenimonas fontis</name>
    <dbReference type="NCBI Taxonomy" id="2608255"/>
    <lineage>
        <taxon>Bacteria</taxon>
        <taxon>Pseudomonadati</taxon>
        <taxon>Pseudomonadota</taxon>
        <taxon>Gammaproteobacteria</taxon>
        <taxon>Lysobacterales</taxon>
        <taxon>Lysobacteraceae</taxon>
        <taxon>Arenimonas</taxon>
    </lineage>
</organism>
<keyword evidence="12" id="KW-1185">Reference proteome</keyword>
<evidence type="ECO:0000256" key="2">
    <source>
        <dbReference type="ARBA" id="ARBA00022490"/>
    </source>
</evidence>
<keyword evidence="7 9" id="KW-0627">Porphyrin biosynthesis</keyword>
<evidence type="ECO:0000256" key="10">
    <source>
        <dbReference type="RuleBase" id="RU000607"/>
    </source>
</evidence>
<keyword evidence="4 9" id="KW-0408">Iron</keyword>
<comment type="catalytic activity">
    <reaction evidence="9 10">
        <text>heme b + 2 H(+) = protoporphyrin IX + Fe(2+)</text>
        <dbReference type="Rhea" id="RHEA:22584"/>
        <dbReference type="ChEBI" id="CHEBI:15378"/>
        <dbReference type="ChEBI" id="CHEBI:29033"/>
        <dbReference type="ChEBI" id="CHEBI:57306"/>
        <dbReference type="ChEBI" id="CHEBI:60344"/>
        <dbReference type="EC" id="4.98.1.1"/>
    </reaction>
</comment>
<dbReference type="Proteomes" id="UP000322165">
    <property type="component" value="Unassembled WGS sequence"/>
</dbReference>
<evidence type="ECO:0000256" key="9">
    <source>
        <dbReference type="HAMAP-Rule" id="MF_00323"/>
    </source>
</evidence>
<dbReference type="GO" id="GO:0006783">
    <property type="term" value="P:heme biosynthetic process"/>
    <property type="evidence" value="ECO:0007669"/>
    <property type="project" value="UniProtKB-UniRule"/>
</dbReference>
<keyword evidence="6 9" id="KW-0456">Lyase</keyword>
<proteinExistence type="inferred from homology"/>
<dbReference type="CDD" id="cd00419">
    <property type="entry name" value="Ferrochelatase_C"/>
    <property type="match status" value="1"/>
</dbReference>
<protein>
    <recommendedName>
        <fullName evidence="9 10">Ferrochelatase</fullName>
        <ecNumber evidence="9 10">4.98.1.1</ecNumber>
    </recommendedName>
    <alternativeName>
        <fullName evidence="9">Heme synthase</fullName>
    </alternativeName>
    <alternativeName>
        <fullName evidence="9">Protoheme ferro-lyase</fullName>
    </alternativeName>
</protein>
<comment type="pathway">
    <text evidence="9 10">Porphyrin-containing compound metabolism; protoheme biosynthesis; protoheme from protoporphyrin-IX: step 1/1.</text>
</comment>
<evidence type="ECO:0000313" key="12">
    <source>
        <dbReference type="Proteomes" id="UP000322165"/>
    </source>
</evidence>
<keyword evidence="5 9" id="KW-0350">Heme biosynthesis</keyword>
<dbReference type="EMBL" id="VUOD01000008">
    <property type="protein sequence ID" value="KAA2284267.1"/>
    <property type="molecule type" value="Genomic_DNA"/>
</dbReference>
<evidence type="ECO:0000256" key="8">
    <source>
        <dbReference type="ARBA" id="ARBA00024536"/>
    </source>
</evidence>
<dbReference type="InterPro" id="IPR033659">
    <property type="entry name" value="Ferrochelatase_N"/>
</dbReference>
<accession>A0A5B2Z8N9</accession>
<gene>
    <name evidence="9" type="primary">hemH</name>
    <name evidence="11" type="ORF">F0415_10250</name>
</gene>
<evidence type="ECO:0000256" key="6">
    <source>
        <dbReference type="ARBA" id="ARBA00023239"/>
    </source>
</evidence>
<reference evidence="11 12" key="1">
    <citation type="submission" date="2019-09" db="EMBL/GenBank/DDBJ databases">
        <title>Arenimonas chukotkensis sp. nov., a bacterium isolated from Chukotka hot spring, Arctic region, Russia.</title>
        <authorList>
            <person name="Zayulina K.S."/>
            <person name="Prokofeva M.I."/>
            <person name="Elcheninov A.G."/>
            <person name="Novikov A."/>
            <person name="Kochetkova T.V."/>
            <person name="Kublanov I.V."/>
        </authorList>
    </citation>
    <scope>NUCLEOTIDE SEQUENCE [LARGE SCALE GENOMIC DNA]</scope>
    <source>
        <strain evidence="11 12">3729k</strain>
    </source>
</reference>
<dbReference type="UniPathway" id="UPA00252">
    <property type="reaction ID" value="UER00325"/>
</dbReference>
<dbReference type="PROSITE" id="PS00534">
    <property type="entry name" value="FERROCHELATASE"/>
    <property type="match status" value="1"/>
</dbReference>
<reference evidence="11 12" key="2">
    <citation type="submission" date="2019-09" db="EMBL/GenBank/DDBJ databases">
        <authorList>
            <person name="Mazur A."/>
        </authorList>
    </citation>
    <scope>NUCLEOTIDE SEQUENCE [LARGE SCALE GENOMIC DNA]</scope>
    <source>
        <strain evidence="11 12">3729k</strain>
    </source>
</reference>
<dbReference type="NCBIfam" id="TIGR00109">
    <property type="entry name" value="hemH"/>
    <property type="match status" value="1"/>
</dbReference>
<name>A0A5B2Z8N9_9GAMM</name>
<dbReference type="GO" id="GO:0046872">
    <property type="term" value="F:metal ion binding"/>
    <property type="evidence" value="ECO:0007669"/>
    <property type="project" value="UniProtKB-KW"/>
</dbReference>
<dbReference type="SUPFAM" id="SSF53800">
    <property type="entry name" value="Chelatase"/>
    <property type="match status" value="1"/>
</dbReference>
<evidence type="ECO:0000256" key="5">
    <source>
        <dbReference type="ARBA" id="ARBA00023133"/>
    </source>
</evidence>
<dbReference type="GO" id="GO:0005737">
    <property type="term" value="C:cytoplasm"/>
    <property type="evidence" value="ECO:0007669"/>
    <property type="project" value="UniProtKB-SubCell"/>
</dbReference>
<comment type="function">
    <text evidence="9 10">Catalyzes the ferrous insertion into protoporphyrin IX.</text>
</comment>
<dbReference type="Gene3D" id="3.40.50.1400">
    <property type="match status" value="2"/>
</dbReference>
<comment type="similarity">
    <text evidence="1 9 10">Belongs to the ferrochelatase family.</text>
</comment>
<dbReference type="InterPro" id="IPR019772">
    <property type="entry name" value="Ferrochelatase_AS"/>
</dbReference>
<dbReference type="HAMAP" id="MF_00323">
    <property type="entry name" value="Ferrochelatase"/>
    <property type="match status" value="1"/>
</dbReference>
<dbReference type="InterPro" id="IPR001015">
    <property type="entry name" value="Ferrochelatase"/>
</dbReference>
<feature type="binding site" evidence="9">
    <location>
        <position position="204"/>
    </location>
    <ligand>
        <name>Fe(2+)</name>
        <dbReference type="ChEBI" id="CHEBI:29033"/>
    </ligand>
</feature>
<sequence length="336" mass="37400">MTAFRDSPRQTGPGRTALLLVNLGTPEAPTRGAVRRYLGEFLHDYRVVELSRWLWCPILHFAILPLRSGKVARNYASIWMDEGSPLLVYSRRLAEQLQHALPEVTVRLAMRYGRPAIADTLRALEAEGMTRLLVLPLYPQYSASTSASVFDAVVREIGSWRRLPELRFVADYHLDSGWLDALESRIREHWDLHGRGERLLMSFHGLPKRFETAGDPYPRQCEAGARALAARLGLAEGEWLLGYQSRFGREPWLGPATDETLRCLAGEGVKTLDVVCPGFAADCLETLEEIAAQNAALFRAAGGGELRYIAALNDGPGHVAALAALARRHLQGWRHA</sequence>
<comment type="caution">
    <text evidence="11">The sequence shown here is derived from an EMBL/GenBank/DDBJ whole genome shotgun (WGS) entry which is preliminary data.</text>
</comment>
<dbReference type="InterPro" id="IPR033644">
    <property type="entry name" value="Ferrochelatase_C"/>
</dbReference>
<evidence type="ECO:0000256" key="1">
    <source>
        <dbReference type="ARBA" id="ARBA00007718"/>
    </source>
</evidence>
<dbReference type="Pfam" id="PF00762">
    <property type="entry name" value="Ferrochelatase"/>
    <property type="match status" value="1"/>
</dbReference>
<keyword evidence="2 9" id="KW-0963">Cytoplasm</keyword>
<evidence type="ECO:0000256" key="4">
    <source>
        <dbReference type="ARBA" id="ARBA00023004"/>
    </source>
</evidence>
<dbReference type="AlphaFoldDB" id="A0A5B2Z8N9"/>
<dbReference type="CDD" id="cd03411">
    <property type="entry name" value="Ferrochelatase_N"/>
    <property type="match status" value="1"/>
</dbReference>
<dbReference type="RefSeq" id="WP_149861129.1">
    <property type="nucleotide sequence ID" value="NZ_VUOD01000008.1"/>
</dbReference>
<dbReference type="PANTHER" id="PTHR11108:SF1">
    <property type="entry name" value="FERROCHELATASE, MITOCHONDRIAL"/>
    <property type="match status" value="1"/>
</dbReference>
<dbReference type="EC" id="4.98.1.1" evidence="9 10"/>
<evidence type="ECO:0000256" key="3">
    <source>
        <dbReference type="ARBA" id="ARBA00022723"/>
    </source>
</evidence>
<feature type="binding site" evidence="9">
    <location>
        <position position="285"/>
    </location>
    <ligand>
        <name>Fe(2+)</name>
        <dbReference type="ChEBI" id="CHEBI:29033"/>
    </ligand>
</feature>
<evidence type="ECO:0000256" key="7">
    <source>
        <dbReference type="ARBA" id="ARBA00023244"/>
    </source>
</evidence>
<evidence type="ECO:0000313" key="11">
    <source>
        <dbReference type="EMBL" id="KAA2284267.1"/>
    </source>
</evidence>